<evidence type="ECO:0000256" key="2">
    <source>
        <dbReference type="ARBA" id="ARBA00023235"/>
    </source>
</evidence>
<name>A0ABU3B5N5_9ACTN</name>
<dbReference type="InterPro" id="IPR003500">
    <property type="entry name" value="RpiB_LacA_LacB"/>
</dbReference>
<comment type="caution">
    <text evidence="3">The sequence shown here is derived from an EMBL/GenBank/DDBJ whole genome shotgun (WGS) entry which is preliminary data.</text>
</comment>
<evidence type="ECO:0000313" key="3">
    <source>
        <dbReference type="EMBL" id="MDT0616603.1"/>
    </source>
</evidence>
<dbReference type="SUPFAM" id="SSF89623">
    <property type="entry name" value="Ribose/Galactose isomerase RpiB/AlsB"/>
    <property type="match status" value="1"/>
</dbReference>
<comment type="similarity">
    <text evidence="1">Belongs to the LacAB/RpiB family.</text>
</comment>
<gene>
    <name evidence="3" type="ORF">RM812_41735</name>
</gene>
<protein>
    <submittedName>
        <fullName evidence="3">RpiB/LacA/LacB family sugar-phosphate isomerase</fullName>
    </submittedName>
</protein>
<accession>A0ABU3B5N5</accession>
<evidence type="ECO:0000256" key="1">
    <source>
        <dbReference type="ARBA" id="ARBA00008754"/>
    </source>
</evidence>
<dbReference type="Proteomes" id="UP001180724">
    <property type="component" value="Unassembled WGS sequence"/>
</dbReference>
<dbReference type="EMBL" id="JAVRFH010000219">
    <property type="protein sequence ID" value="MDT0616603.1"/>
    <property type="molecule type" value="Genomic_DNA"/>
</dbReference>
<dbReference type="InterPro" id="IPR036569">
    <property type="entry name" value="RpiB_LacA_LacB_sf"/>
</dbReference>
<sequence>MAFAAAQLIASGHAERALLICHTGLGMAIAANKVRGVRAVTAHDPLSVEHAVTHNDAQVLCLGAGVDGLALARDLTGQWLDHTFDPASRAAAKVALIT</sequence>
<dbReference type="Pfam" id="PF02502">
    <property type="entry name" value="LacAB_rpiB"/>
    <property type="match status" value="1"/>
</dbReference>
<dbReference type="GO" id="GO:0016853">
    <property type="term" value="F:isomerase activity"/>
    <property type="evidence" value="ECO:0007669"/>
    <property type="project" value="UniProtKB-KW"/>
</dbReference>
<reference evidence="3" key="1">
    <citation type="submission" date="2024-05" db="EMBL/GenBank/DDBJ databases">
        <title>30 novel species of actinomycetes from the DSMZ collection.</title>
        <authorList>
            <person name="Nouioui I."/>
        </authorList>
    </citation>
    <scope>NUCLEOTIDE SEQUENCE</scope>
    <source>
        <strain evidence="3">DSM 40712</strain>
    </source>
</reference>
<evidence type="ECO:0000313" key="4">
    <source>
        <dbReference type="Proteomes" id="UP001180724"/>
    </source>
</evidence>
<dbReference type="InterPro" id="IPR051812">
    <property type="entry name" value="SPI_LacAB/RpiB"/>
</dbReference>
<dbReference type="RefSeq" id="WP_311586172.1">
    <property type="nucleotide sequence ID" value="NZ_JAVRFH010000219.1"/>
</dbReference>
<feature type="non-terminal residue" evidence="3">
    <location>
        <position position="98"/>
    </location>
</feature>
<dbReference type="PANTHER" id="PTHR43732">
    <property type="entry name" value="RIBOSE 5-PHOSPHATE ISOMERASE-RELATED"/>
    <property type="match status" value="1"/>
</dbReference>
<proteinExistence type="inferred from homology"/>
<dbReference type="PANTHER" id="PTHR43732:SF1">
    <property type="entry name" value="RIBOSE 5-PHOSPHATE ISOMERASE"/>
    <property type="match status" value="1"/>
</dbReference>
<dbReference type="Gene3D" id="3.40.1400.10">
    <property type="entry name" value="Sugar-phosphate isomerase, RpiB/LacA/LacB"/>
    <property type="match status" value="1"/>
</dbReference>
<keyword evidence="2 3" id="KW-0413">Isomerase</keyword>
<organism evidence="3 4">
    <name type="scientific">Streptomyces lancefieldiae</name>
    <dbReference type="NCBI Taxonomy" id="3075520"/>
    <lineage>
        <taxon>Bacteria</taxon>
        <taxon>Bacillati</taxon>
        <taxon>Actinomycetota</taxon>
        <taxon>Actinomycetes</taxon>
        <taxon>Kitasatosporales</taxon>
        <taxon>Streptomycetaceae</taxon>
        <taxon>Streptomyces</taxon>
    </lineage>
</organism>
<keyword evidence="4" id="KW-1185">Reference proteome</keyword>